<dbReference type="AlphaFoldDB" id="A0A0R1TUI0"/>
<dbReference type="GO" id="GO:0008955">
    <property type="term" value="F:peptidoglycan glycosyltransferase activity"/>
    <property type="evidence" value="ECO:0007669"/>
    <property type="project" value="UniProtKB-EC"/>
</dbReference>
<dbReference type="InterPro" id="IPR050396">
    <property type="entry name" value="Glycosyltr_51/Transpeptidase"/>
</dbReference>
<dbReference type="Pfam" id="PF00912">
    <property type="entry name" value="Transgly"/>
    <property type="match status" value="1"/>
</dbReference>
<evidence type="ECO:0000256" key="15">
    <source>
        <dbReference type="SAM" id="MobiDB-lite"/>
    </source>
</evidence>
<keyword evidence="2 18" id="KW-0378">Hydrolase</keyword>
<feature type="region of interest" description="Disordered" evidence="15">
    <location>
        <begin position="25"/>
        <end position="51"/>
    </location>
</feature>
<keyword evidence="7" id="KW-0133">Cell shape</keyword>
<evidence type="ECO:0000259" key="17">
    <source>
        <dbReference type="Pfam" id="PF00912"/>
    </source>
</evidence>
<evidence type="ECO:0000256" key="3">
    <source>
        <dbReference type="ARBA" id="ARBA00022670"/>
    </source>
</evidence>
<dbReference type="GO" id="GO:0030288">
    <property type="term" value="C:outer membrane-bounded periplasmic space"/>
    <property type="evidence" value="ECO:0007669"/>
    <property type="project" value="TreeGrafter"/>
</dbReference>
<comment type="catalytic activity">
    <reaction evidence="13">
        <text>Preferential cleavage: (Ac)2-L-Lys-D-Ala-|-D-Ala. Also transpeptidation of peptidyl-alanyl moieties that are N-acyl substituents of D-alanine.</text>
        <dbReference type="EC" id="3.4.16.4"/>
    </reaction>
</comment>
<evidence type="ECO:0000256" key="14">
    <source>
        <dbReference type="ARBA" id="ARBA00049902"/>
    </source>
</evidence>
<keyword evidence="3" id="KW-0645">Protease</keyword>
<evidence type="ECO:0000256" key="10">
    <source>
        <dbReference type="ARBA" id="ARBA00023136"/>
    </source>
</evidence>
<dbReference type="STRING" id="1423783.FC50_GL001898"/>
<dbReference type="InterPro" id="IPR001264">
    <property type="entry name" value="Glyco_trans_51"/>
</dbReference>
<dbReference type="Gene3D" id="3.90.1310.40">
    <property type="match status" value="1"/>
</dbReference>
<dbReference type="PATRIC" id="fig|1423783.4.peg.1940"/>
<feature type="transmembrane region" description="Helical" evidence="16">
    <location>
        <begin position="73"/>
        <end position="97"/>
    </location>
</feature>
<dbReference type="GO" id="GO:0071555">
    <property type="term" value="P:cell wall organization"/>
    <property type="evidence" value="ECO:0007669"/>
    <property type="project" value="UniProtKB-KW"/>
</dbReference>
<dbReference type="PANTHER" id="PTHR32282:SF32">
    <property type="entry name" value="PENICILLIN-BINDING PROTEIN 2A"/>
    <property type="match status" value="1"/>
</dbReference>
<feature type="compositionally biased region" description="Polar residues" evidence="15">
    <location>
        <begin position="29"/>
        <end position="38"/>
    </location>
</feature>
<dbReference type="RefSeq" id="WP_056957054.1">
    <property type="nucleotide sequence ID" value="NZ_AZFJ01000056.1"/>
</dbReference>
<evidence type="ECO:0000256" key="4">
    <source>
        <dbReference type="ARBA" id="ARBA00022676"/>
    </source>
</evidence>
<reference evidence="18 19" key="1">
    <citation type="journal article" date="2015" name="Genome Announc.">
        <title>Expanding the biotechnology potential of lactobacilli through comparative genomics of 213 strains and associated genera.</title>
        <authorList>
            <person name="Sun Z."/>
            <person name="Harris H.M."/>
            <person name="McCann A."/>
            <person name="Guo C."/>
            <person name="Argimon S."/>
            <person name="Zhang W."/>
            <person name="Yang X."/>
            <person name="Jeffery I.B."/>
            <person name="Cooney J.C."/>
            <person name="Kagawa T.F."/>
            <person name="Liu W."/>
            <person name="Song Y."/>
            <person name="Salvetti E."/>
            <person name="Wrobel A."/>
            <person name="Rasinkangas P."/>
            <person name="Parkhill J."/>
            <person name="Rea M.C."/>
            <person name="O'Sullivan O."/>
            <person name="Ritari J."/>
            <person name="Douillard F.P."/>
            <person name="Paul Ross R."/>
            <person name="Yang R."/>
            <person name="Briner A.E."/>
            <person name="Felis G.E."/>
            <person name="de Vos W.M."/>
            <person name="Barrangou R."/>
            <person name="Klaenhammer T.R."/>
            <person name="Caufield P.W."/>
            <person name="Cui Y."/>
            <person name="Zhang H."/>
            <person name="O'Toole P.W."/>
        </authorList>
    </citation>
    <scope>NUCLEOTIDE SEQUENCE [LARGE SCALE GENOMIC DNA]</scope>
    <source>
        <strain evidence="18 19">DSM 15945</strain>
    </source>
</reference>
<dbReference type="SUPFAM" id="SSF56601">
    <property type="entry name" value="beta-lactamase/transpeptidase-like"/>
    <property type="match status" value="1"/>
</dbReference>
<accession>A0A0R1TUI0</accession>
<evidence type="ECO:0000256" key="8">
    <source>
        <dbReference type="ARBA" id="ARBA00022984"/>
    </source>
</evidence>
<keyword evidence="2 18" id="KW-0121">Carboxypeptidase</keyword>
<evidence type="ECO:0000256" key="13">
    <source>
        <dbReference type="ARBA" id="ARBA00034000"/>
    </source>
</evidence>
<dbReference type="GO" id="GO:0009252">
    <property type="term" value="P:peptidoglycan biosynthetic process"/>
    <property type="evidence" value="ECO:0007669"/>
    <property type="project" value="UniProtKB-KW"/>
</dbReference>
<keyword evidence="10 16" id="KW-0472">Membrane</keyword>
<organism evidence="18 19">
    <name type="scientific">Lacticaseibacillus pantheris DSM 15945 = JCM 12539 = NBRC 106106</name>
    <dbReference type="NCBI Taxonomy" id="1423783"/>
    <lineage>
        <taxon>Bacteria</taxon>
        <taxon>Bacillati</taxon>
        <taxon>Bacillota</taxon>
        <taxon>Bacilli</taxon>
        <taxon>Lactobacillales</taxon>
        <taxon>Lactobacillaceae</taxon>
        <taxon>Lacticaseibacillus</taxon>
    </lineage>
</organism>
<evidence type="ECO:0000256" key="2">
    <source>
        <dbReference type="ARBA" id="ARBA00022645"/>
    </source>
</evidence>
<dbReference type="PANTHER" id="PTHR32282">
    <property type="entry name" value="BINDING PROTEIN TRANSPEPTIDASE, PUTATIVE-RELATED"/>
    <property type="match status" value="1"/>
</dbReference>
<keyword evidence="9 16" id="KW-1133">Transmembrane helix</keyword>
<keyword evidence="19" id="KW-1185">Reference proteome</keyword>
<evidence type="ECO:0000256" key="12">
    <source>
        <dbReference type="ARBA" id="ARBA00023316"/>
    </source>
</evidence>
<dbReference type="OrthoDB" id="9766909at2"/>
<dbReference type="GO" id="GO:0006508">
    <property type="term" value="P:proteolysis"/>
    <property type="evidence" value="ECO:0007669"/>
    <property type="project" value="UniProtKB-KW"/>
</dbReference>
<sequence>MRNFFSKVGHSWSRIGHRINRGFHHQGRHQQTGRSQQSEQHHDRQPVTNPLPPFSRATWTLYADTILQTIRHLVLALVAGLICAGFLALGVGVGYFASILDKTPVPSVSAMTRQVTNTEDSATLYYANNVKLATVMSDLVRESVSNKNMSPWVRKAIVATEDADFYKHNGVTPKSLLRAVISSVTGVGSQTGGSTLTQQLVKLQLLSSETTFKRKAKEIVLAMRVDKYMTKSQILNAYLNVATLGRNSDGENIAGVESAAEGIFGVSAKDLNIAQSAFIAGLPQSPFIYTPYNADGSLKDNQKYGVQREREVLFRMYRAGYITNKQYQEAKKFDLVASFRRTGSNGTDESTSGFAYSSVMLEAENTLTKQLAHNDGITTKKLNADSSLKKEYTDKAATLLTTKGYHVHTTLVKPVYEKMQSVMREYRDNWGTTHTYTYTDSATGKTETATEPVQNGSVLLDNQTGAILGFVGGVKSGINHIYSTRSSGSTIKPIAVYGPAIENQLIGSESQLADFKTSFTNYSVSDFGGTIANKFMPASYALAHSYNIPAVNLYSAIKEKVNVASYIKKMGITTFTKSDYSKLGFALGGSDYGVSVKQEASAFSTFANNGQHATAYMISSITDPSGRAVYKHKGGNTKVFSKSTAYIMQKMLHGVVSSGTGTTVNYLANFDTDNLIAKTGTSNDDKDIWFIGSTPGLTMASWMGYDNNYGHSFSLGSSQSTINETYWAASMNAIYQLIPQQFKLHKTLSRPSNVKSVKVNSLTGLPNGTGTFNGKTVKTSGSTVTSLYNGWTPDAFKTEFAIGGTFNNYRLFWNYMDGANNGYGKTTSVKDDDASVNTDTTTKDQQDAAKAAAASSSSSSAAVSSSSSSVLYSSAPTYSSSSSAISSSYVTSSSVPASSSSAVSSSTEVTP</sequence>
<keyword evidence="4" id="KW-0328">Glycosyltransferase</keyword>
<keyword evidence="8" id="KW-0573">Peptidoglycan synthesis</keyword>
<gene>
    <name evidence="18" type="ORF">FC50_GL001898</name>
</gene>
<feature type="compositionally biased region" description="Low complexity" evidence="15">
    <location>
        <begin position="848"/>
        <end position="864"/>
    </location>
</feature>
<feature type="domain" description="Glycosyl transferase family 51" evidence="17">
    <location>
        <begin position="134"/>
        <end position="304"/>
    </location>
</feature>
<dbReference type="GO" id="GO:0008360">
    <property type="term" value="P:regulation of cell shape"/>
    <property type="evidence" value="ECO:0007669"/>
    <property type="project" value="UniProtKB-KW"/>
</dbReference>
<evidence type="ECO:0000313" key="18">
    <source>
        <dbReference type="EMBL" id="KRL84943.1"/>
    </source>
</evidence>
<dbReference type="Gene3D" id="3.40.50.12800">
    <property type="match status" value="1"/>
</dbReference>
<evidence type="ECO:0000256" key="9">
    <source>
        <dbReference type="ARBA" id="ARBA00022989"/>
    </source>
</evidence>
<feature type="region of interest" description="Disordered" evidence="15">
    <location>
        <begin position="891"/>
        <end position="911"/>
    </location>
</feature>
<comment type="caution">
    <text evidence="18">The sequence shown here is derived from an EMBL/GenBank/DDBJ whole genome shotgun (WGS) entry which is preliminary data.</text>
</comment>
<evidence type="ECO:0000256" key="6">
    <source>
        <dbReference type="ARBA" id="ARBA00022692"/>
    </source>
</evidence>
<dbReference type="EMBL" id="AZFJ01000056">
    <property type="protein sequence ID" value="KRL84943.1"/>
    <property type="molecule type" value="Genomic_DNA"/>
</dbReference>
<dbReference type="SUPFAM" id="SSF53955">
    <property type="entry name" value="Lysozyme-like"/>
    <property type="match status" value="1"/>
</dbReference>
<keyword evidence="11" id="KW-0511">Multifunctional enzyme</keyword>
<keyword evidence="1" id="KW-1003">Cell membrane</keyword>
<dbReference type="GO" id="GO:0009002">
    <property type="term" value="F:serine-type D-Ala-D-Ala carboxypeptidase activity"/>
    <property type="evidence" value="ECO:0007669"/>
    <property type="project" value="UniProtKB-EC"/>
</dbReference>
<dbReference type="InterPro" id="IPR036950">
    <property type="entry name" value="PBP_transglycosylase"/>
</dbReference>
<evidence type="ECO:0000256" key="11">
    <source>
        <dbReference type="ARBA" id="ARBA00023268"/>
    </source>
</evidence>
<comment type="catalytic activity">
    <reaction evidence="14">
        <text>[GlcNAc-(1-&gt;4)-Mur2Ac(oyl-L-Ala-gamma-D-Glu-L-Lys-D-Ala-D-Ala)](n)-di-trans,octa-cis-undecaprenyl diphosphate + beta-D-GlcNAc-(1-&gt;4)-Mur2Ac(oyl-L-Ala-gamma-D-Glu-L-Lys-D-Ala-D-Ala)-di-trans,octa-cis-undecaprenyl diphosphate = [GlcNAc-(1-&gt;4)-Mur2Ac(oyl-L-Ala-gamma-D-Glu-L-Lys-D-Ala-D-Ala)](n+1)-di-trans,octa-cis-undecaprenyl diphosphate + di-trans,octa-cis-undecaprenyl diphosphate + H(+)</text>
        <dbReference type="Rhea" id="RHEA:23708"/>
        <dbReference type="Rhea" id="RHEA-COMP:9602"/>
        <dbReference type="Rhea" id="RHEA-COMP:9603"/>
        <dbReference type="ChEBI" id="CHEBI:15378"/>
        <dbReference type="ChEBI" id="CHEBI:58405"/>
        <dbReference type="ChEBI" id="CHEBI:60033"/>
        <dbReference type="ChEBI" id="CHEBI:78435"/>
        <dbReference type="EC" id="2.4.99.28"/>
    </reaction>
</comment>
<protein>
    <submittedName>
        <fullName evidence="18">Membrane carboxypeptidase</fullName>
    </submittedName>
</protein>
<feature type="region of interest" description="Disordered" evidence="15">
    <location>
        <begin position="826"/>
        <end position="864"/>
    </location>
</feature>
<dbReference type="Gene3D" id="3.40.710.10">
    <property type="entry name" value="DD-peptidase/beta-lactamase superfamily"/>
    <property type="match status" value="1"/>
</dbReference>
<name>A0A0R1TUI0_9LACO</name>
<evidence type="ECO:0000256" key="1">
    <source>
        <dbReference type="ARBA" id="ARBA00022475"/>
    </source>
</evidence>
<keyword evidence="12" id="KW-0961">Cell wall biogenesis/degradation</keyword>
<dbReference type="Gene3D" id="1.10.3810.10">
    <property type="entry name" value="Biosynthetic peptidoglycan transglycosylase-like"/>
    <property type="match status" value="1"/>
</dbReference>
<evidence type="ECO:0000256" key="5">
    <source>
        <dbReference type="ARBA" id="ARBA00022679"/>
    </source>
</evidence>
<evidence type="ECO:0000256" key="16">
    <source>
        <dbReference type="SAM" id="Phobius"/>
    </source>
</evidence>
<proteinExistence type="predicted"/>
<evidence type="ECO:0000313" key="19">
    <source>
        <dbReference type="Proteomes" id="UP000051922"/>
    </source>
</evidence>
<keyword evidence="5" id="KW-0808">Transferase</keyword>
<dbReference type="InterPro" id="IPR012338">
    <property type="entry name" value="Beta-lactam/transpept-like"/>
</dbReference>
<dbReference type="Proteomes" id="UP000051922">
    <property type="component" value="Unassembled WGS sequence"/>
</dbReference>
<keyword evidence="6 16" id="KW-0812">Transmembrane</keyword>
<dbReference type="InterPro" id="IPR023346">
    <property type="entry name" value="Lysozyme-like_dom_sf"/>
</dbReference>
<evidence type="ECO:0000256" key="7">
    <source>
        <dbReference type="ARBA" id="ARBA00022960"/>
    </source>
</evidence>